<dbReference type="Proteomes" id="UP000077521">
    <property type="component" value="Unassembled WGS sequence"/>
</dbReference>
<gene>
    <name evidence="1" type="ORF">A4X13_0g9121</name>
</gene>
<feature type="non-terminal residue" evidence="1">
    <location>
        <position position="1"/>
    </location>
</feature>
<evidence type="ECO:0000313" key="1">
    <source>
        <dbReference type="EMBL" id="KAE8236536.1"/>
    </source>
</evidence>
<reference evidence="1" key="2">
    <citation type="journal article" date="2019" name="IMA Fungus">
        <title>Genome sequencing and comparison of five Tilletia species to identify candidate genes for the detection of regulated species infecting wheat.</title>
        <authorList>
            <person name="Nguyen H.D.T."/>
            <person name="Sultana T."/>
            <person name="Kesanakurti P."/>
            <person name="Hambleton S."/>
        </authorList>
    </citation>
    <scope>NUCLEOTIDE SEQUENCE</scope>
    <source>
        <strain evidence="1">DAOMC 236416</strain>
    </source>
</reference>
<protein>
    <submittedName>
        <fullName evidence="1">Uncharacterized protein</fullName>
    </submittedName>
</protein>
<dbReference type="AlphaFoldDB" id="A0A177SXL5"/>
<name>A0A177SXL5_9BASI</name>
<reference evidence="1" key="1">
    <citation type="submission" date="2016-04" db="EMBL/GenBank/DDBJ databases">
        <authorList>
            <person name="Nguyen H.D."/>
            <person name="Samba Siva P."/>
            <person name="Cullis J."/>
            <person name="Levesque C.A."/>
            <person name="Hambleton S."/>
        </authorList>
    </citation>
    <scope>NUCLEOTIDE SEQUENCE</scope>
    <source>
        <strain evidence="1">DAOMC 236416</strain>
    </source>
</reference>
<dbReference type="InterPro" id="IPR013087">
    <property type="entry name" value="Znf_C2H2_type"/>
</dbReference>
<evidence type="ECO:0000313" key="2">
    <source>
        <dbReference type="Proteomes" id="UP000077521"/>
    </source>
</evidence>
<organism evidence="1 2">
    <name type="scientific">Tilletia indica</name>
    <dbReference type="NCBI Taxonomy" id="43049"/>
    <lineage>
        <taxon>Eukaryota</taxon>
        <taxon>Fungi</taxon>
        <taxon>Dikarya</taxon>
        <taxon>Basidiomycota</taxon>
        <taxon>Ustilaginomycotina</taxon>
        <taxon>Exobasidiomycetes</taxon>
        <taxon>Tilletiales</taxon>
        <taxon>Tilletiaceae</taxon>
        <taxon>Tilletia</taxon>
    </lineage>
</organism>
<dbReference type="PROSITE" id="PS00028">
    <property type="entry name" value="ZINC_FINGER_C2H2_1"/>
    <property type="match status" value="1"/>
</dbReference>
<sequence>SRPAFNSFVSRPINHCATILDQNPPKTSTSFIFTPGPCRGNCGTTLNNFKAAKNHWRIVHKQPHPYGSNQGQREPRPLLDAWKTLPSTLPTLDKGAKAIELAYRKNLRQSPLVASHQSRPYPQGNAKTAFISSATSLPLDDGSAFSVDSSLLYSTQADLPVDLALDLSAALDIRPTSDYGLKTCQHLIDGNTSTYGHPITGKKANISMAITPAGHITEVHQDGVWDSSILIQLLGEKILFTWPPTPTNPDFAARVHRGSSSWLLKAIEELDEGTMIHLTPGCKFHLPLGTFHAVLSLTPSCLAGYRIHHASALVDIPRLLKWDVDTSLKIHSDHEILQEIMDEHDALLNLWLRQRASSIERYDEDLLVIKNLWERDLRAKLNIRLIELSHPSKRIRRA</sequence>
<proteinExistence type="predicted"/>
<dbReference type="Gene3D" id="2.60.120.650">
    <property type="entry name" value="Cupin"/>
    <property type="match status" value="1"/>
</dbReference>
<dbReference type="SUPFAM" id="SSF51197">
    <property type="entry name" value="Clavaminate synthase-like"/>
    <property type="match status" value="1"/>
</dbReference>
<accession>A0A177SXL5</accession>
<keyword evidence="2" id="KW-1185">Reference proteome</keyword>
<dbReference type="EMBL" id="LWDF02002174">
    <property type="protein sequence ID" value="KAE8236536.1"/>
    <property type="molecule type" value="Genomic_DNA"/>
</dbReference>
<comment type="caution">
    <text evidence="1">The sequence shown here is derived from an EMBL/GenBank/DDBJ whole genome shotgun (WGS) entry which is preliminary data.</text>
</comment>